<dbReference type="FunFam" id="1.20.1050.10:FF:000007">
    <property type="entry name" value="Glutathione S-transferase 1-1"/>
    <property type="match status" value="1"/>
</dbReference>
<dbReference type="InterPro" id="IPR004046">
    <property type="entry name" value="GST_C"/>
</dbReference>
<keyword evidence="6" id="KW-1185">Reference proteome</keyword>
<dbReference type="GO" id="GO:0006749">
    <property type="term" value="P:glutathione metabolic process"/>
    <property type="evidence" value="ECO:0007669"/>
    <property type="project" value="TreeGrafter"/>
</dbReference>
<proteinExistence type="inferred from homology"/>
<evidence type="ECO:0000313" key="5">
    <source>
        <dbReference type="EMBL" id="KRT81939.1"/>
    </source>
</evidence>
<dbReference type="InterPro" id="IPR036249">
    <property type="entry name" value="Thioredoxin-like_sf"/>
</dbReference>
<dbReference type="EMBL" id="LJIG01015992">
    <property type="protein sequence ID" value="KRT81939.1"/>
    <property type="molecule type" value="Genomic_DNA"/>
</dbReference>
<name>A0A0T6B3B1_9SCAR</name>
<dbReference type="Gene3D" id="1.20.1050.10">
    <property type="match status" value="1"/>
</dbReference>
<feature type="domain" description="GST C-terminal" evidence="4">
    <location>
        <begin position="117"/>
        <end position="238"/>
    </location>
</feature>
<dbReference type="OrthoDB" id="2309723at2759"/>
<evidence type="ECO:0000256" key="2">
    <source>
        <dbReference type="RuleBase" id="RU003494"/>
    </source>
</evidence>
<sequence length="245" mass="28020">MQNDTVIPIFTANKSAPNAEEMNGGDEEEGTIDFYYFPPSPPCRSVMMLAKTLGLDMNMKTVNIMAGEQMEPEYLKMNPQHSIPTLDDKGFVLWESRAILQYLADRYAKDDTLNPKEAKRAALVNQRLYFDACTLFPRLYEYFYPIIFQKQPPNPEKAEKAEEALDLLNGYLENQIWVAGSYMTVADFALAATVATAQLVQFDLSKYPNIESWYKRAKKTMADFEEINEKGGEILANMFKKNIEQ</sequence>
<comment type="similarity">
    <text evidence="2">Belongs to the GST superfamily.</text>
</comment>
<dbReference type="Proteomes" id="UP000051574">
    <property type="component" value="Unassembled WGS sequence"/>
</dbReference>
<keyword evidence="5" id="KW-0808">Transferase</keyword>
<dbReference type="InterPro" id="IPR040079">
    <property type="entry name" value="Glutathione_S-Trfase"/>
</dbReference>
<dbReference type="SUPFAM" id="SSF47616">
    <property type="entry name" value="GST C-terminal domain-like"/>
    <property type="match status" value="1"/>
</dbReference>
<evidence type="ECO:0000259" key="3">
    <source>
        <dbReference type="PROSITE" id="PS50404"/>
    </source>
</evidence>
<evidence type="ECO:0000313" key="6">
    <source>
        <dbReference type="Proteomes" id="UP000051574"/>
    </source>
</evidence>
<dbReference type="CDD" id="cd03045">
    <property type="entry name" value="GST_N_Delta_Epsilon"/>
    <property type="match status" value="1"/>
</dbReference>
<dbReference type="PANTHER" id="PTHR43969">
    <property type="entry name" value="GLUTATHIONE S TRANSFERASE D10, ISOFORM A-RELATED"/>
    <property type="match status" value="1"/>
</dbReference>
<dbReference type="Gene3D" id="3.40.30.10">
    <property type="entry name" value="Glutaredoxin"/>
    <property type="match status" value="1"/>
</dbReference>
<dbReference type="SUPFAM" id="SSF52833">
    <property type="entry name" value="Thioredoxin-like"/>
    <property type="match status" value="1"/>
</dbReference>
<dbReference type="InterPro" id="IPR010987">
    <property type="entry name" value="Glutathione-S-Trfase_C-like"/>
</dbReference>
<dbReference type="PANTHER" id="PTHR43969:SF9">
    <property type="entry name" value="GLUTATHIONE S TRANSFERASE D10, ISOFORM A-RELATED"/>
    <property type="match status" value="1"/>
</dbReference>
<organism evidence="5 6">
    <name type="scientific">Oryctes borbonicus</name>
    <dbReference type="NCBI Taxonomy" id="1629725"/>
    <lineage>
        <taxon>Eukaryota</taxon>
        <taxon>Metazoa</taxon>
        <taxon>Ecdysozoa</taxon>
        <taxon>Arthropoda</taxon>
        <taxon>Hexapoda</taxon>
        <taxon>Insecta</taxon>
        <taxon>Pterygota</taxon>
        <taxon>Neoptera</taxon>
        <taxon>Endopterygota</taxon>
        <taxon>Coleoptera</taxon>
        <taxon>Polyphaga</taxon>
        <taxon>Scarabaeiformia</taxon>
        <taxon>Scarabaeidae</taxon>
        <taxon>Dynastinae</taxon>
        <taxon>Oryctes</taxon>
    </lineage>
</organism>
<dbReference type="AlphaFoldDB" id="A0A0T6B3B1"/>
<evidence type="ECO:0000256" key="1">
    <source>
        <dbReference type="ARBA" id="ARBA00011738"/>
    </source>
</evidence>
<dbReference type="PROSITE" id="PS50405">
    <property type="entry name" value="GST_CTER"/>
    <property type="match status" value="1"/>
</dbReference>
<gene>
    <name evidence="5" type="ORF">AMK59_5973</name>
</gene>
<dbReference type="Pfam" id="PF00043">
    <property type="entry name" value="GST_C"/>
    <property type="match status" value="1"/>
</dbReference>
<feature type="domain" description="GST N-terminal" evidence="3">
    <location>
        <begin position="30"/>
        <end position="111"/>
    </location>
</feature>
<comment type="subunit">
    <text evidence="1">Homodimer.</text>
</comment>
<dbReference type="PROSITE" id="PS50404">
    <property type="entry name" value="GST_NTER"/>
    <property type="match status" value="1"/>
</dbReference>
<evidence type="ECO:0000259" key="4">
    <source>
        <dbReference type="PROSITE" id="PS50405"/>
    </source>
</evidence>
<accession>A0A0T6B3B1</accession>
<dbReference type="InterPro" id="IPR004045">
    <property type="entry name" value="Glutathione_S-Trfase_N"/>
</dbReference>
<comment type="caution">
    <text evidence="5">The sequence shown here is derived from an EMBL/GenBank/DDBJ whole genome shotgun (WGS) entry which is preliminary data.</text>
</comment>
<reference evidence="5 6" key="1">
    <citation type="submission" date="2015-09" db="EMBL/GenBank/DDBJ databases">
        <title>Draft genome of the scarab beetle Oryctes borbonicus.</title>
        <authorList>
            <person name="Meyer J.M."/>
            <person name="Markov G.V."/>
            <person name="Baskaran P."/>
            <person name="Herrmann M."/>
            <person name="Sommer R.J."/>
            <person name="Roedelsperger C."/>
        </authorList>
    </citation>
    <scope>NUCLEOTIDE SEQUENCE [LARGE SCALE GENOMIC DNA]</scope>
    <source>
        <strain evidence="5">OB123</strain>
        <tissue evidence="5">Whole animal</tissue>
    </source>
</reference>
<dbReference type="GO" id="GO:0004364">
    <property type="term" value="F:glutathione transferase activity"/>
    <property type="evidence" value="ECO:0007669"/>
    <property type="project" value="TreeGrafter"/>
</dbReference>
<dbReference type="SFLD" id="SFLDG00358">
    <property type="entry name" value="Main_(cytGST)"/>
    <property type="match status" value="1"/>
</dbReference>
<dbReference type="CDD" id="cd03177">
    <property type="entry name" value="GST_C_Delta_Epsilon"/>
    <property type="match status" value="1"/>
</dbReference>
<dbReference type="SFLD" id="SFLDS00019">
    <property type="entry name" value="Glutathione_Transferase_(cytos"/>
    <property type="match status" value="1"/>
</dbReference>
<dbReference type="FunFam" id="3.40.30.10:FF:000034">
    <property type="entry name" value="glutathione S-transferase 1"/>
    <property type="match status" value="1"/>
</dbReference>
<dbReference type="Pfam" id="PF02798">
    <property type="entry name" value="GST_N"/>
    <property type="match status" value="1"/>
</dbReference>
<dbReference type="SFLD" id="SFLDG01153">
    <property type="entry name" value="Main.4:_Theta-like"/>
    <property type="match status" value="1"/>
</dbReference>
<dbReference type="InterPro" id="IPR036282">
    <property type="entry name" value="Glutathione-S-Trfase_C_sf"/>
</dbReference>
<protein>
    <submittedName>
        <fullName evidence="5">Glutathione S-transferase</fullName>
    </submittedName>
</protein>